<keyword evidence="2" id="KW-1185">Reference proteome</keyword>
<reference evidence="1 2" key="1">
    <citation type="submission" date="2019-06" db="EMBL/GenBank/DDBJ databases">
        <title>Thermococcus indicus sp. nov., a Fe(III)-reducing hyperthermophilic archaeon isolated from the Onnuri vent field of the Central Indian Ocean ridge.</title>
        <authorList>
            <person name="Lim J.K."/>
            <person name="Kim Y.J."/>
            <person name="Kwon K.K."/>
        </authorList>
    </citation>
    <scope>NUCLEOTIDE SEQUENCE [LARGE SCALE GENOMIC DNA]</scope>
    <source>
        <strain evidence="1 2">IOH1</strain>
    </source>
</reference>
<proteinExistence type="predicted"/>
<dbReference type="NCBIfam" id="TIGR04289">
    <property type="entry name" value="heavy_Cys"/>
    <property type="match status" value="1"/>
</dbReference>
<sequence length="403" mass="43871">MKRALAMVILLMFTVTPLVRACMTPADSYAVEVVLNKPGITSELWRLEIAHHVLIENDTFVFRSHYDKRLYVLVWNASDGLHIKVGIPVEWKTEDVSMGSLNVSLLITPDVLERLKDDGWRVSDNTTFERKGVKITLLPVKGSQCTSDADCATGGCSGEVCAPKEEAPKIVTPCVYKPWYDCLSLTSCGCLNGLCTWKPDPAFETCLREHGIDPSRVVRAGYFELKVEAIDKSDDEVNVAVKDFLGAFGVSCNSPLTLVETAVTRLSPAIDPSEVNASEAIKAELEWMKEPGIVNLSERDVGEISTVAQWGFAGHNGRIGWYEGANGSYAWMPYYRSRNPSLIKCVSNAFQSYNLPNGTAYVGPTLTKPPSGTPTTTSGSTKGEVCGPGIVALLALLAALGRR</sequence>
<dbReference type="NCBIfam" id="TIGR04292">
    <property type="entry name" value="heavy_Cys_CGP"/>
    <property type="match status" value="1"/>
</dbReference>
<accession>A0A4Y5SI14</accession>
<organism evidence="1 2">
    <name type="scientific">Thermococcus indicus</name>
    <dbReference type="NCBI Taxonomy" id="2586643"/>
    <lineage>
        <taxon>Archaea</taxon>
        <taxon>Methanobacteriati</taxon>
        <taxon>Methanobacteriota</taxon>
        <taxon>Thermococci</taxon>
        <taxon>Thermococcales</taxon>
        <taxon>Thermococcaceae</taxon>
        <taxon>Thermococcus</taxon>
    </lineage>
</organism>
<name>A0A4Y5SI14_9EURY</name>
<evidence type="ECO:0000313" key="1">
    <source>
        <dbReference type="EMBL" id="QDA30396.1"/>
    </source>
</evidence>
<dbReference type="InterPro" id="IPR027556">
    <property type="entry name" value="Heavy_Cys_CGP"/>
</dbReference>
<dbReference type="EMBL" id="CP040846">
    <property type="protein sequence ID" value="QDA30396.1"/>
    <property type="molecule type" value="Genomic_DNA"/>
</dbReference>
<gene>
    <name evidence="1" type="ORF">FH039_00490</name>
</gene>
<protein>
    <submittedName>
        <fullName evidence="1">Eight-cysteine-cluster domain-containing protein</fullName>
    </submittedName>
</protein>
<evidence type="ECO:0000313" key="2">
    <source>
        <dbReference type="Proteomes" id="UP000306007"/>
    </source>
</evidence>
<dbReference type="GeneID" id="40473616"/>
<dbReference type="AlphaFoldDB" id="A0A4Y5SI14"/>
<dbReference type="OrthoDB" id="31553at2157"/>
<dbReference type="Proteomes" id="UP000306007">
    <property type="component" value="Chromosome"/>
</dbReference>
<dbReference type="RefSeq" id="WP_139679787.1">
    <property type="nucleotide sequence ID" value="NZ_CP040846.1"/>
</dbReference>
<dbReference type="KEGG" id="tic:FH039_00490"/>
<dbReference type="InterPro" id="IPR027553">
    <property type="entry name" value="Heavy_Cys"/>
</dbReference>